<organism evidence="2 3">
    <name type="scientific">Atta colombica</name>
    <dbReference type="NCBI Taxonomy" id="520822"/>
    <lineage>
        <taxon>Eukaryota</taxon>
        <taxon>Metazoa</taxon>
        <taxon>Ecdysozoa</taxon>
        <taxon>Arthropoda</taxon>
        <taxon>Hexapoda</taxon>
        <taxon>Insecta</taxon>
        <taxon>Pterygota</taxon>
        <taxon>Neoptera</taxon>
        <taxon>Endopterygota</taxon>
        <taxon>Hymenoptera</taxon>
        <taxon>Apocrita</taxon>
        <taxon>Aculeata</taxon>
        <taxon>Formicoidea</taxon>
        <taxon>Formicidae</taxon>
        <taxon>Myrmicinae</taxon>
        <taxon>Atta</taxon>
    </lineage>
</organism>
<reference evidence="2 3" key="1">
    <citation type="submission" date="2015-09" db="EMBL/GenBank/DDBJ databases">
        <title>Atta colombica WGS genome.</title>
        <authorList>
            <person name="Nygaard S."/>
            <person name="Hu H."/>
            <person name="Boomsma J."/>
            <person name="Zhang G."/>
        </authorList>
    </citation>
    <scope>NUCLEOTIDE SEQUENCE [LARGE SCALE GENOMIC DNA]</scope>
    <source>
        <strain evidence="2">Treedump-2</strain>
        <tissue evidence="2">Whole body</tissue>
    </source>
</reference>
<dbReference type="AlphaFoldDB" id="A0A195AYR1"/>
<keyword evidence="3" id="KW-1185">Reference proteome</keyword>
<feature type="region of interest" description="Disordered" evidence="1">
    <location>
        <begin position="16"/>
        <end position="55"/>
    </location>
</feature>
<sequence>MTVPASTEQRELAFEKNWRGMMAPSPSTSGAEGPREGGSSGGGETAWHPPRSSFLSHTYTRRPQRYTGVPGPPKAQLGFHAHVPRTPRSRGRGGAFAQSFQRIRRRDADALPRLRYLSRHARSEFSLFLAYSSSRRQSMQRLCWPKGLIESPQLASGCTHEILLSRMWTEATHTWQAKRRALCANTHESADG</sequence>
<proteinExistence type="predicted"/>
<evidence type="ECO:0000256" key="1">
    <source>
        <dbReference type="SAM" id="MobiDB-lite"/>
    </source>
</evidence>
<evidence type="ECO:0000313" key="3">
    <source>
        <dbReference type="Proteomes" id="UP000078540"/>
    </source>
</evidence>
<dbReference type="Proteomes" id="UP000078540">
    <property type="component" value="Unassembled WGS sequence"/>
</dbReference>
<name>A0A195AYR1_9HYME</name>
<evidence type="ECO:0000313" key="2">
    <source>
        <dbReference type="EMBL" id="KYM77177.1"/>
    </source>
</evidence>
<accession>A0A195AYR1</accession>
<protein>
    <submittedName>
        <fullName evidence="2">Uncharacterized protein</fullName>
    </submittedName>
</protein>
<gene>
    <name evidence="2" type="ORF">ALC53_12472</name>
</gene>
<dbReference type="EMBL" id="KQ976703">
    <property type="protein sequence ID" value="KYM77177.1"/>
    <property type="molecule type" value="Genomic_DNA"/>
</dbReference>